<keyword evidence="2" id="KW-0813">Transport</keyword>
<name>M1L287_9PROT</name>
<dbReference type="InterPro" id="IPR017911">
    <property type="entry name" value="MacB-like_ATP-bd"/>
</dbReference>
<evidence type="ECO:0000256" key="2">
    <source>
        <dbReference type="ARBA" id="ARBA00022448"/>
    </source>
</evidence>
<organism evidence="7 8">
    <name type="scientific">Candidatus Kinetoplastidibacterium desouzai TCC079E</name>
    <dbReference type="NCBI Taxonomy" id="1208919"/>
    <lineage>
        <taxon>Bacteria</taxon>
        <taxon>Pseudomonadati</taxon>
        <taxon>Pseudomonadota</taxon>
        <taxon>Betaproteobacteria</taxon>
        <taxon>Candidatus Kinetoplastidibacterium</taxon>
    </lineage>
</organism>
<sequence length="228" mass="25205">MLDNIVLKADNICKTYIDDNNNSINILNGVNLCINKSEIVVVVGSSGSGKSTLLHILGLLDVPSSGSVIIQGLNTVNLSEKQKSILRNVNLGFIYQFHHLLPDLSVLDNVSMPLIIRRNSFIQARYEAKIILDLVGLSDKENRMPYTLSGGERQRVAIARSMVTKPDCVLADEPTGSLDKVNAYKMFDLFTQLRSNFGSSFLIATHDSDLISIADRKLILEHGTLLEY</sequence>
<dbReference type="SUPFAM" id="SSF52540">
    <property type="entry name" value="P-loop containing nucleoside triphosphate hydrolases"/>
    <property type="match status" value="1"/>
</dbReference>
<dbReference type="Pfam" id="PF00005">
    <property type="entry name" value="ABC_tran"/>
    <property type="match status" value="1"/>
</dbReference>
<dbReference type="PROSITE" id="PS00211">
    <property type="entry name" value="ABC_TRANSPORTER_1"/>
    <property type="match status" value="1"/>
</dbReference>
<evidence type="ECO:0000313" key="8">
    <source>
        <dbReference type="Proteomes" id="UP000011547"/>
    </source>
</evidence>
<dbReference type="RefSeq" id="WP_015396274.1">
    <property type="nucleotide sequence ID" value="NC_020294.1"/>
</dbReference>
<dbReference type="GO" id="GO:0005524">
    <property type="term" value="F:ATP binding"/>
    <property type="evidence" value="ECO:0007669"/>
    <property type="project" value="UniProtKB-KW"/>
</dbReference>
<dbReference type="GO" id="GO:0016887">
    <property type="term" value="F:ATP hydrolysis activity"/>
    <property type="evidence" value="ECO:0007669"/>
    <property type="project" value="InterPro"/>
</dbReference>
<dbReference type="SMART" id="SM00382">
    <property type="entry name" value="AAA"/>
    <property type="match status" value="1"/>
</dbReference>
<evidence type="ECO:0000256" key="5">
    <source>
        <dbReference type="ARBA" id="ARBA00022840"/>
    </source>
</evidence>
<feature type="domain" description="ABC transporter" evidence="6">
    <location>
        <begin position="7"/>
        <end position="228"/>
    </location>
</feature>
<keyword evidence="7" id="KW-0449">Lipoprotein</keyword>
<evidence type="ECO:0000313" key="7">
    <source>
        <dbReference type="EMBL" id="AGF46863.1"/>
    </source>
</evidence>
<dbReference type="AlphaFoldDB" id="M1L287"/>
<evidence type="ECO:0000259" key="6">
    <source>
        <dbReference type="PROSITE" id="PS50893"/>
    </source>
</evidence>
<accession>M1L287</accession>
<dbReference type="InterPro" id="IPR003593">
    <property type="entry name" value="AAA+_ATPase"/>
</dbReference>
<dbReference type="InterPro" id="IPR027417">
    <property type="entry name" value="P-loop_NTPase"/>
</dbReference>
<dbReference type="STRING" id="1208919.CDSE_0556"/>
<dbReference type="Proteomes" id="UP000011547">
    <property type="component" value="Chromosome"/>
</dbReference>
<evidence type="ECO:0000256" key="3">
    <source>
        <dbReference type="ARBA" id="ARBA00022475"/>
    </source>
</evidence>
<dbReference type="PANTHER" id="PTHR42798:SF2">
    <property type="entry name" value="ABC TRANSPORTER ATP-BINDING PROTEIN MG467-RELATED"/>
    <property type="match status" value="1"/>
</dbReference>
<gene>
    <name evidence="7" type="ORF">CDSE_0556</name>
</gene>
<dbReference type="eggNOG" id="COG1136">
    <property type="taxonomic scope" value="Bacteria"/>
</dbReference>
<evidence type="ECO:0000256" key="1">
    <source>
        <dbReference type="ARBA" id="ARBA00005417"/>
    </source>
</evidence>
<dbReference type="HOGENOM" id="CLU_000604_1_22_4"/>
<proteinExistence type="inferred from homology"/>
<keyword evidence="5 7" id="KW-0067">ATP-binding</keyword>
<comment type="similarity">
    <text evidence="1">Belongs to the ABC transporter superfamily.</text>
</comment>
<dbReference type="EC" id="3.6.3.-" evidence="7"/>
<keyword evidence="7" id="KW-0378">Hydrolase</keyword>
<dbReference type="PANTHER" id="PTHR42798">
    <property type="entry name" value="LIPOPROTEIN-RELEASING SYSTEM ATP-BINDING PROTEIN LOLD"/>
    <property type="match status" value="1"/>
</dbReference>
<keyword evidence="4" id="KW-0547">Nucleotide-binding</keyword>
<dbReference type="Gene3D" id="3.40.50.300">
    <property type="entry name" value="P-loop containing nucleotide triphosphate hydrolases"/>
    <property type="match status" value="1"/>
</dbReference>
<dbReference type="PATRIC" id="fig|1208919.3.peg.301"/>
<dbReference type="CDD" id="cd03255">
    <property type="entry name" value="ABC_MJ0796_LolCDE_FtsE"/>
    <property type="match status" value="1"/>
</dbReference>
<dbReference type="InterPro" id="IPR003439">
    <property type="entry name" value="ABC_transporter-like_ATP-bd"/>
</dbReference>
<reference evidence="7 8" key="1">
    <citation type="journal article" date="2013" name="Genome Biol. Evol.">
        <title>Genome evolution and phylogenomic analysis of candidatus kinetoplastibacterium, the betaproteobacterial endosymbionts of strigomonas and angomonas.</title>
        <authorList>
            <person name="Alves J.M."/>
            <person name="Serrano M.G."/>
            <person name="Maia da Silva F."/>
            <person name="Voegtly L.J."/>
            <person name="Matveyev A.V."/>
            <person name="Teixeira M.M."/>
            <person name="Camargo E.P."/>
            <person name="Buck G.A."/>
        </authorList>
    </citation>
    <scope>NUCLEOTIDE SEQUENCE [LARGE SCALE GENOMIC DNA]</scope>
    <source>
        <strain evidence="7 8">TCC079E</strain>
    </source>
</reference>
<dbReference type="InterPro" id="IPR017871">
    <property type="entry name" value="ABC_transporter-like_CS"/>
</dbReference>
<keyword evidence="3" id="KW-0472">Membrane</keyword>
<evidence type="ECO:0000256" key="4">
    <source>
        <dbReference type="ARBA" id="ARBA00022741"/>
    </source>
</evidence>
<dbReference type="OrthoDB" id="9802264at2"/>
<protein>
    <submittedName>
        <fullName evidence="7">Lipoprotein-releasing system ATP-binding protein</fullName>
        <ecNumber evidence="7">3.6.3.-</ecNumber>
    </submittedName>
</protein>
<keyword evidence="3" id="KW-1003">Cell membrane</keyword>
<dbReference type="EMBL" id="CP003803">
    <property type="protein sequence ID" value="AGF46863.1"/>
    <property type="molecule type" value="Genomic_DNA"/>
</dbReference>
<keyword evidence="8" id="KW-1185">Reference proteome</keyword>
<dbReference type="KEGG" id="kde:CDSE_0556"/>
<dbReference type="PROSITE" id="PS50893">
    <property type="entry name" value="ABC_TRANSPORTER_2"/>
    <property type="match status" value="1"/>
</dbReference>